<evidence type="ECO:0000313" key="2">
    <source>
        <dbReference type="Proteomes" id="UP000001542"/>
    </source>
</evidence>
<dbReference type="KEGG" id="tva:4767222"/>
<evidence type="ECO:0000313" key="1">
    <source>
        <dbReference type="EMBL" id="EAY09305.1"/>
    </source>
</evidence>
<sequence>MENKGSCIQYRICSHESFVVRTKDEFNIYLGSHSAIGVSESAENKNYIIESSFNNCRGNGAVLASQNGKIENINISFSSMKYYAGYAIADSLENSFGNTSNFYNITSEVSIFGVGNIKHFISHCNIIKCYDPNNAIIYCIQNSYLSLSQCFIKENTSPLFIRIENTAEIVINHSHYDEDNSIDNTCNNPDMIKIESPQILSKLENKYLSTVFCEAENKYLEEDKLEFNMSCPRMNSKFNIFPLFHVLTSPKNIINSKSPKTMINLNSKINNYKSHLESKLRDKLKLKSKTKCSETI</sequence>
<organism evidence="1 2">
    <name type="scientific">Trichomonas vaginalis (strain ATCC PRA-98 / G3)</name>
    <dbReference type="NCBI Taxonomy" id="412133"/>
    <lineage>
        <taxon>Eukaryota</taxon>
        <taxon>Metamonada</taxon>
        <taxon>Parabasalia</taxon>
        <taxon>Trichomonadida</taxon>
        <taxon>Trichomonadidae</taxon>
        <taxon>Trichomonas</taxon>
    </lineage>
</organism>
<reference evidence="1" key="1">
    <citation type="submission" date="2006-10" db="EMBL/GenBank/DDBJ databases">
        <authorList>
            <person name="Amadeo P."/>
            <person name="Zhao Q."/>
            <person name="Wortman J."/>
            <person name="Fraser-Liggett C."/>
            <person name="Carlton J."/>
        </authorList>
    </citation>
    <scope>NUCLEOTIDE SEQUENCE</scope>
    <source>
        <strain evidence="1">G3</strain>
    </source>
</reference>
<gene>
    <name evidence="1" type="ORF">TVAG_394770</name>
</gene>
<dbReference type="InParanoid" id="A2EDE1"/>
<proteinExistence type="predicted"/>
<dbReference type="EMBL" id="DS113360">
    <property type="protein sequence ID" value="EAY09305.1"/>
    <property type="molecule type" value="Genomic_DNA"/>
</dbReference>
<dbReference type="VEuPathDB" id="TrichDB:TVAG_394770"/>
<dbReference type="AlphaFoldDB" id="A2EDE1"/>
<name>A2EDE1_TRIV3</name>
<keyword evidence="2" id="KW-1185">Reference proteome</keyword>
<dbReference type="Proteomes" id="UP000001542">
    <property type="component" value="Unassembled WGS sequence"/>
</dbReference>
<reference evidence="1" key="2">
    <citation type="journal article" date="2007" name="Science">
        <title>Draft genome sequence of the sexually transmitted pathogen Trichomonas vaginalis.</title>
        <authorList>
            <person name="Carlton J.M."/>
            <person name="Hirt R.P."/>
            <person name="Silva J.C."/>
            <person name="Delcher A.L."/>
            <person name="Schatz M."/>
            <person name="Zhao Q."/>
            <person name="Wortman J.R."/>
            <person name="Bidwell S.L."/>
            <person name="Alsmark U.C.M."/>
            <person name="Besteiro S."/>
            <person name="Sicheritz-Ponten T."/>
            <person name="Noel C.J."/>
            <person name="Dacks J.B."/>
            <person name="Foster P.G."/>
            <person name="Simillion C."/>
            <person name="Van de Peer Y."/>
            <person name="Miranda-Saavedra D."/>
            <person name="Barton G.J."/>
            <person name="Westrop G.D."/>
            <person name="Mueller S."/>
            <person name="Dessi D."/>
            <person name="Fiori P.L."/>
            <person name="Ren Q."/>
            <person name="Paulsen I."/>
            <person name="Zhang H."/>
            <person name="Bastida-Corcuera F.D."/>
            <person name="Simoes-Barbosa A."/>
            <person name="Brown M.T."/>
            <person name="Hayes R.D."/>
            <person name="Mukherjee M."/>
            <person name="Okumura C.Y."/>
            <person name="Schneider R."/>
            <person name="Smith A.J."/>
            <person name="Vanacova S."/>
            <person name="Villalvazo M."/>
            <person name="Haas B.J."/>
            <person name="Pertea M."/>
            <person name="Feldblyum T.V."/>
            <person name="Utterback T.R."/>
            <person name="Shu C.L."/>
            <person name="Osoegawa K."/>
            <person name="de Jong P.J."/>
            <person name="Hrdy I."/>
            <person name="Horvathova L."/>
            <person name="Zubacova Z."/>
            <person name="Dolezal P."/>
            <person name="Malik S.B."/>
            <person name="Logsdon J.M. Jr."/>
            <person name="Henze K."/>
            <person name="Gupta A."/>
            <person name="Wang C.C."/>
            <person name="Dunne R.L."/>
            <person name="Upcroft J.A."/>
            <person name="Upcroft P."/>
            <person name="White O."/>
            <person name="Salzberg S.L."/>
            <person name="Tang P."/>
            <person name="Chiu C.-H."/>
            <person name="Lee Y.-S."/>
            <person name="Embley T.M."/>
            <person name="Coombs G.H."/>
            <person name="Mottram J.C."/>
            <person name="Tachezy J."/>
            <person name="Fraser-Liggett C.M."/>
            <person name="Johnson P.J."/>
        </authorList>
    </citation>
    <scope>NUCLEOTIDE SEQUENCE [LARGE SCALE GENOMIC DNA]</scope>
    <source>
        <strain evidence="1">G3</strain>
    </source>
</reference>
<protein>
    <submittedName>
        <fullName evidence="1">Uncharacterized protein</fullName>
    </submittedName>
</protein>
<accession>A2EDE1</accession>
<dbReference type="VEuPathDB" id="TrichDB:TVAGG3_0725480"/>
<dbReference type="RefSeq" id="XP_001321528.1">
    <property type="nucleotide sequence ID" value="XM_001321493.1"/>
</dbReference>